<reference evidence="1 2" key="1">
    <citation type="submission" date="2020-08" db="EMBL/GenBank/DDBJ databases">
        <title>Genomic Encyclopedia of Type Strains, Phase III (KMG-III): the genomes of soil and plant-associated and newly described type strains.</title>
        <authorList>
            <person name="Whitman W."/>
        </authorList>
    </citation>
    <scope>NUCLEOTIDE SEQUENCE [LARGE SCALE GENOMIC DNA]</scope>
    <source>
        <strain evidence="1 2">CECT 3287</strain>
    </source>
</reference>
<name>A0A7W5AMA7_9ACTN</name>
<keyword evidence="2" id="KW-1185">Reference proteome</keyword>
<dbReference type="Proteomes" id="UP000590749">
    <property type="component" value="Unassembled WGS sequence"/>
</dbReference>
<gene>
    <name evidence="1" type="ORF">FHR83_006420</name>
</gene>
<dbReference type="RefSeq" id="WP_183224806.1">
    <property type="nucleotide sequence ID" value="NZ_BMPW01000018.1"/>
</dbReference>
<evidence type="ECO:0000313" key="2">
    <source>
        <dbReference type="Proteomes" id="UP000590749"/>
    </source>
</evidence>
<dbReference type="AlphaFoldDB" id="A0A7W5AMA7"/>
<evidence type="ECO:0000313" key="1">
    <source>
        <dbReference type="EMBL" id="MBB3098721.1"/>
    </source>
</evidence>
<sequence>MNVLTKTASTLLIVGVTLTGCGVGEAVEETVAQVSAATTLAEGVPTTESPVFRYTIKGGQQPLSGVVDGPHKALTTEAQEKIPDTDITLSMKFLVIGDEAWTKIAFKNAGADSGLPKLPKKWMKLDQAKLVKDSSEDFTYQGESDPGYVSDLLRAAADLKETGKGAYAGTTDLTKSTEAEIVDADTLTALGEQAKAVPLELTLDAEGRITKALVKIPAAGKAKAATYEVVYDQYGAAAPLTAPTDGVAAPADVYEMLKG</sequence>
<accession>A0A7W5AMA7</accession>
<dbReference type="EMBL" id="JACHXF010000016">
    <property type="protein sequence ID" value="MBB3098721.1"/>
    <property type="molecule type" value="Genomic_DNA"/>
</dbReference>
<protein>
    <recommendedName>
        <fullName evidence="3">Lipoprotein</fullName>
    </recommendedName>
</protein>
<organism evidence="1 2">
    <name type="scientific">Actinoplanes campanulatus</name>
    <dbReference type="NCBI Taxonomy" id="113559"/>
    <lineage>
        <taxon>Bacteria</taxon>
        <taxon>Bacillati</taxon>
        <taxon>Actinomycetota</taxon>
        <taxon>Actinomycetes</taxon>
        <taxon>Micromonosporales</taxon>
        <taxon>Micromonosporaceae</taxon>
        <taxon>Actinoplanes</taxon>
    </lineage>
</organism>
<evidence type="ECO:0008006" key="3">
    <source>
        <dbReference type="Google" id="ProtNLM"/>
    </source>
</evidence>
<comment type="caution">
    <text evidence="1">The sequence shown here is derived from an EMBL/GenBank/DDBJ whole genome shotgun (WGS) entry which is preliminary data.</text>
</comment>
<proteinExistence type="predicted"/>
<dbReference type="PROSITE" id="PS51257">
    <property type="entry name" value="PROKAR_LIPOPROTEIN"/>
    <property type="match status" value="1"/>
</dbReference>